<organism evidence="1 2">
    <name type="scientific">Sphingobacterium detergens</name>
    <dbReference type="NCBI Taxonomy" id="1145106"/>
    <lineage>
        <taxon>Bacteria</taxon>
        <taxon>Pseudomonadati</taxon>
        <taxon>Bacteroidota</taxon>
        <taxon>Sphingobacteriia</taxon>
        <taxon>Sphingobacteriales</taxon>
        <taxon>Sphingobacteriaceae</taxon>
        <taxon>Sphingobacterium</taxon>
    </lineage>
</organism>
<dbReference type="AlphaFoldDB" id="A0A420BL04"/>
<evidence type="ECO:0000313" key="1">
    <source>
        <dbReference type="EMBL" id="RKE57295.1"/>
    </source>
</evidence>
<dbReference type="OrthoDB" id="9913172at2"/>
<dbReference type="RefSeq" id="WP_120258864.1">
    <property type="nucleotide sequence ID" value="NZ_RAPY01000001.1"/>
</dbReference>
<sequence length="118" mass="13961">MLIVVLVGLILGLFIWGIYERKGIIRTAFEEHIFIDLERHQLKLISNEQLLFWSVGNFTYPKHDDIDYLGSRYPPYKIYIDLKLKNEKNNVSTVTVRIKYDTFDGIQHIDYEPLLDSL</sequence>
<name>A0A420BL04_SPHD1</name>
<keyword evidence="2" id="KW-1185">Reference proteome</keyword>
<proteinExistence type="predicted"/>
<protein>
    <submittedName>
        <fullName evidence="1">Uncharacterized protein</fullName>
    </submittedName>
</protein>
<comment type="caution">
    <text evidence="1">The sequence shown here is derived from an EMBL/GenBank/DDBJ whole genome shotgun (WGS) entry which is preliminary data.</text>
</comment>
<accession>A0A420BL04</accession>
<dbReference type="Proteomes" id="UP000286246">
    <property type="component" value="Unassembled WGS sequence"/>
</dbReference>
<gene>
    <name evidence="1" type="ORF">DFQ12_2182</name>
</gene>
<dbReference type="EMBL" id="RAPY01000001">
    <property type="protein sequence ID" value="RKE57295.1"/>
    <property type="molecule type" value="Genomic_DNA"/>
</dbReference>
<evidence type="ECO:0000313" key="2">
    <source>
        <dbReference type="Proteomes" id="UP000286246"/>
    </source>
</evidence>
<reference evidence="1 2" key="1">
    <citation type="submission" date="2018-09" db="EMBL/GenBank/DDBJ databases">
        <title>Genomic Encyclopedia of Type Strains, Phase III (KMG-III): the genomes of soil and plant-associated and newly described type strains.</title>
        <authorList>
            <person name="Whitman W."/>
        </authorList>
    </citation>
    <scope>NUCLEOTIDE SEQUENCE [LARGE SCALE GENOMIC DNA]</scope>
    <source>
        <strain evidence="1 2">CECT 7938</strain>
    </source>
</reference>